<name>A0ACC0JCZ2_CHOFU</name>
<dbReference type="EMBL" id="CM046116">
    <property type="protein sequence ID" value="KAI8421975.1"/>
    <property type="molecule type" value="Genomic_DNA"/>
</dbReference>
<proteinExistence type="predicted"/>
<reference evidence="1 2" key="1">
    <citation type="journal article" date="2022" name="Genome Biol. Evol.">
        <title>The Spruce Budworm Genome: Reconstructing the Evolutionary History of Antifreeze Proteins.</title>
        <authorList>
            <person name="Beliveau C."/>
            <person name="Gagne P."/>
            <person name="Picq S."/>
            <person name="Vernygora O."/>
            <person name="Keeling C.I."/>
            <person name="Pinkney K."/>
            <person name="Doucet D."/>
            <person name="Wen F."/>
            <person name="Johnston J.S."/>
            <person name="Maaroufi H."/>
            <person name="Boyle B."/>
            <person name="Laroche J."/>
            <person name="Dewar K."/>
            <person name="Juretic N."/>
            <person name="Blackburn G."/>
            <person name="Nisole A."/>
            <person name="Brunet B."/>
            <person name="Brandao M."/>
            <person name="Lumley L."/>
            <person name="Duan J."/>
            <person name="Quan G."/>
            <person name="Lucarotti C.J."/>
            <person name="Roe A.D."/>
            <person name="Sperling F.A.H."/>
            <person name="Levesque R.C."/>
            <person name="Cusson M."/>
        </authorList>
    </citation>
    <scope>NUCLEOTIDE SEQUENCE [LARGE SCALE GENOMIC DNA]</scope>
    <source>
        <strain evidence="1">Glfc:IPQL:Cfum</strain>
    </source>
</reference>
<accession>A0ACC0JCZ2</accession>
<evidence type="ECO:0000313" key="1">
    <source>
        <dbReference type="EMBL" id="KAI8421975.1"/>
    </source>
</evidence>
<evidence type="ECO:0000313" key="2">
    <source>
        <dbReference type="Proteomes" id="UP001064048"/>
    </source>
</evidence>
<keyword evidence="2" id="KW-1185">Reference proteome</keyword>
<comment type="caution">
    <text evidence="1">The sequence shown here is derived from an EMBL/GenBank/DDBJ whole genome shotgun (WGS) entry which is preliminary data.</text>
</comment>
<organism evidence="1 2">
    <name type="scientific">Choristoneura fumiferana</name>
    <name type="common">Spruce budworm moth</name>
    <name type="synonym">Archips fumiferana</name>
    <dbReference type="NCBI Taxonomy" id="7141"/>
    <lineage>
        <taxon>Eukaryota</taxon>
        <taxon>Metazoa</taxon>
        <taxon>Ecdysozoa</taxon>
        <taxon>Arthropoda</taxon>
        <taxon>Hexapoda</taxon>
        <taxon>Insecta</taxon>
        <taxon>Pterygota</taxon>
        <taxon>Neoptera</taxon>
        <taxon>Endopterygota</taxon>
        <taxon>Lepidoptera</taxon>
        <taxon>Glossata</taxon>
        <taxon>Ditrysia</taxon>
        <taxon>Tortricoidea</taxon>
        <taxon>Tortricidae</taxon>
        <taxon>Tortricinae</taxon>
        <taxon>Choristoneura</taxon>
    </lineage>
</organism>
<sequence length="577" mass="64175">MSQCVDVPTLKNDDEVSLDRILVEEVGQFGMFQLRVIALCALVALFAGLATNDYVFTFAKVNTRCLISECESSQSSQRNFTPSWLANAVPATGNSFDNCHRYPSRPNVSDSCSGDQFDRDSVIECDDYVYEDKNSAIFEFNLACDEWRPNIIGSIALFGMMVCLPITGFVADHWGRRIALSLTAFNLAWIGCLKYFADSYTSIVILTLIQNVTGMCSFSCAYIQAVEFMGPKYRVMAGVSMSTFLATGATLQGLIAWTRPYWRHLILILFVPALSTFSYFWISPESIRWLISKGRYKESEAILKKAAKLNNKVLSEKTLKAFAVNNDKEITKKDDSGPWLVYLVFKHKVILLRCIVTPVWWITALFVYYGLTLSSVGISGNKYLNYSAVNAVEIPGFWTTFLLLDRIGRKPLIIGGYWICGACQLAYIFIPNGHNSLALAVYLIGKLSISAVITAVYVYTAELYPTRHRTSLLAYSSMIGRLGAILAPLTPSLRSVIWEHLPFALFGGMAFLSGLLVFLAPETLGVALPDTMQEANDLGRHSRSSILQCLRGATANIYARATETHSGRSLYEILRAP</sequence>
<protein>
    <submittedName>
        <fullName evidence="1">Uncharacterized protein</fullName>
    </submittedName>
</protein>
<dbReference type="Proteomes" id="UP001064048">
    <property type="component" value="Chromosome 16"/>
</dbReference>
<gene>
    <name evidence="1" type="ORF">MSG28_009881</name>
</gene>